<dbReference type="InterPro" id="IPR018062">
    <property type="entry name" value="HTH_AraC-typ_CS"/>
</dbReference>
<evidence type="ECO:0000256" key="2">
    <source>
        <dbReference type="ARBA" id="ARBA00023125"/>
    </source>
</evidence>
<dbReference type="Pfam" id="PF12833">
    <property type="entry name" value="HTH_18"/>
    <property type="match status" value="1"/>
</dbReference>
<protein>
    <recommendedName>
        <fullName evidence="4">HTH araC/xylS-type domain-containing protein</fullName>
    </recommendedName>
</protein>
<organism evidence="5 6">
    <name type="scientific">Sorangium cellulosum</name>
    <name type="common">Polyangium cellulosum</name>
    <dbReference type="NCBI Taxonomy" id="56"/>
    <lineage>
        <taxon>Bacteria</taxon>
        <taxon>Pseudomonadati</taxon>
        <taxon>Myxococcota</taxon>
        <taxon>Polyangia</taxon>
        <taxon>Polyangiales</taxon>
        <taxon>Polyangiaceae</taxon>
        <taxon>Sorangium</taxon>
    </lineage>
</organism>
<dbReference type="PROSITE" id="PS00041">
    <property type="entry name" value="HTH_ARAC_FAMILY_1"/>
    <property type="match status" value="1"/>
</dbReference>
<dbReference type="AlphaFoldDB" id="A0A150TK20"/>
<keyword evidence="1" id="KW-0805">Transcription regulation</keyword>
<dbReference type="Pfam" id="PF02311">
    <property type="entry name" value="AraC_binding"/>
    <property type="match status" value="1"/>
</dbReference>
<dbReference type="PANTHER" id="PTHR46796">
    <property type="entry name" value="HTH-TYPE TRANSCRIPTIONAL ACTIVATOR RHAS-RELATED"/>
    <property type="match status" value="1"/>
</dbReference>
<evidence type="ECO:0000313" key="5">
    <source>
        <dbReference type="EMBL" id="KYG05030.1"/>
    </source>
</evidence>
<gene>
    <name evidence="5" type="ORF">BE21_43285</name>
</gene>
<sequence>MPRDAAPVRTELRAYDDVPGVRSLLVDADERLWCAVKETYAVALIHRGRAEFWSRRGGVASAPSDLHFDAPASVHRDLRRDGPARFQIVTFDVALVREQAERRGLRPSLSPRVPLLERRHPDRRPLLALHRAYRGRPDPLTRQVVVAEALDALVRQLDGADARPHASVPRGRLGRAVELIHARLGEALSLDDLAAAAGLDRFQLCRAFRAEHGIPPYTYVLRMRVARAYAWLAAGRPVSEVASALGFCDQSQLHGHFRRAFGITPGAFARVARRGHAPLAEIER</sequence>
<dbReference type="InterPro" id="IPR009057">
    <property type="entry name" value="Homeodomain-like_sf"/>
</dbReference>
<evidence type="ECO:0000256" key="3">
    <source>
        <dbReference type="ARBA" id="ARBA00023163"/>
    </source>
</evidence>
<keyword evidence="2" id="KW-0238">DNA-binding</keyword>
<evidence type="ECO:0000259" key="4">
    <source>
        <dbReference type="PROSITE" id="PS01124"/>
    </source>
</evidence>
<dbReference type="GO" id="GO:0003700">
    <property type="term" value="F:DNA-binding transcription factor activity"/>
    <property type="evidence" value="ECO:0007669"/>
    <property type="project" value="InterPro"/>
</dbReference>
<feature type="domain" description="HTH araC/xylS-type" evidence="4">
    <location>
        <begin position="174"/>
        <end position="271"/>
    </location>
</feature>
<evidence type="ECO:0000313" key="6">
    <source>
        <dbReference type="Proteomes" id="UP000075502"/>
    </source>
</evidence>
<evidence type="ECO:0000256" key="1">
    <source>
        <dbReference type="ARBA" id="ARBA00023015"/>
    </source>
</evidence>
<dbReference type="PROSITE" id="PS01124">
    <property type="entry name" value="HTH_ARAC_FAMILY_2"/>
    <property type="match status" value="1"/>
</dbReference>
<keyword evidence="3" id="KW-0804">Transcription</keyword>
<dbReference type="SMART" id="SM00342">
    <property type="entry name" value="HTH_ARAC"/>
    <property type="match status" value="1"/>
</dbReference>
<accession>A0A150TK20</accession>
<dbReference type="EMBL" id="JEME01002194">
    <property type="protein sequence ID" value="KYG05030.1"/>
    <property type="molecule type" value="Genomic_DNA"/>
</dbReference>
<name>A0A150TK20_SORCE</name>
<dbReference type="GO" id="GO:0043565">
    <property type="term" value="F:sequence-specific DNA binding"/>
    <property type="evidence" value="ECO:0007669"/>
    <property type="project" value="InterPro"/>
</dbReference>
<dbReference type="Proteomes" id="UP000075502">
    <property type="component" value="Unassembled WGS sequence"/>
</dbReference>
<dbReference type="SUPFAM" id="SSF46689">
    <property type="entry name" value="Homeodomain-like"/>
    <property type="match status" value="2"/>
</dbReference>
<dbReference type="InterPro" id="IPR003313">
    <property type="entry name" value="AraC-bd"/>
</dbReference>
<dbReference type="InterPro" id="IPR050204">
    <property type="entry name" value="AraC_XylS_family_regulators"/>
</dbReference>
<dbReference type="InterPro" id="IPR018060">
    <property type="entry name" value="HTH_AraC"/>
</dbReference>
<comment type="caution">
    <text evidence="5">The sequence shown here is derived from an EMBL/GenBank/DDBJ whole genome shotgun (WGS) entry which is preliminary data.</text>
</comment>
<reference evidence="5 6" key="1">
    <citation type="submission" date="2014-02" db="EMBL/GenBank/DDBJ databases">
        <title>The small core and large imbalanced accessory genome model reveals a collaborative survival strategy of Sorangium cellulosum strains in nature.</title>
        <authorList>
            <person name="Han K."/>
            <person name="Peng R."/>
            <person name="Blom J."/>
            <person name="Li Y.-Z."/>
        </authorList>
    </citation>
    <scope>NUCLEOTIDE SEQUENCE [LARGE SCALE GENOMIC DNA]</scope>
    <source>
        <strain evidence="5 6">So0007-03</strain>
    </source>
</reference>
<proteinExistence type="predicted"/>
<dbReference type="Gene3D" id="1.10.10.60">
    <property type="entry name" value="Homeodomain-like"/>
    <property type="match status" value="1"/>
</dbReference>